<comment type="subcellular location">
    <subcellularLocation>
        <location evidence="2">Cell membrane</location>
    </subcellularLocation>
</comment>
<evidence type="ECO:0000256" key="5">
    <source>
        <dbReference type="ARBA" id="ARBA00022679"/>
    </source>
</evidence>
<dbReference type="EC" id="2.7.13.3" evidence="3"/>
<evidence type="ECO:0000256" key="2">
    <source>
        <dbReference type="ARBA" id="ARBA00004236"/>
    </source>
</evidence>
<dbReference type="Gene3D" id="1.10.287.130">
    <property type="match status" value="1"/>
</dbReference>
<keyword evidence="9" id="KW-0902">Two-component regulatory system</keyword>
<dbReference type="InterPro" id="IPR036890">
    <property type="entry name" value="HATPase_C_sf"/>
</dbReference>
<keyword evidence="5" id="KW-0808">Transferase</keyword>
<evidence type="ECO:0000256" key="8">
    <source>
        <dbReference type="ARBA" id="ARBA00022989"/>
    </source>
</evidence>
<dbReference type="EMBL" id="BAAAJE010000031">
    <property type="protein sequence ID" value="GAA1164652.1"/>
    <property type="molecule type" value="Genomic_DNA"/>
</dbReference>
<dbReference type="Pfam" id="PF02518">
    <property type="entry name" value="HATPase_c"/>
    <property type="match status" value="1"/>
</dbReference>
<evidence type="ECO:0000256" key="6">
    <source>
        <dbReference type="ARBA" id="ARBA00022692"/>
    </source>
</evidence>
<evidence type="ECO:0000259" key="12">
    <source>
        <dbReference type="PROSITE" id="PS50885"/>
    </source>
</evidence>
<dbReference type="InterPro" id="IPR005467">
    <property type="entry name" value="His_kinase_dom"/>
</dbReference>
<evidence type="ECO:0000256" key="10">
    <source>
        <dbReference type="ARBA" id="ARBA00023136"/>
    </source>
</evidence>
<dbReference type="CDD" id="cd00082">
    <property type="entry name" value="HisKA"/>
    <property type="match status" value="1"/>
</dbReference>
<dbReference type="InterPro" id="IPR003660">
    <property type="entry name" value="HAMP_dom"/>
</dbReference>
<organism evidence="13 14">
    <name type="scientific">Nocardioides aquiterrae</name>
    <dbReference type="NCBI Taxonomy" id="203799"/>
    <lineage>
        <taxon>Bacteria</taxon>
        <taxon>Bacillati</taxon>
        <taxon>Actinomycetota</taxon>
        <taxon>Actinomycetes</taxon>
        <taxon>Propionibacteriales</taxon>
        <taxon>Nocardioidaceae</taxon>
        <taxon>Nocardioides</taxon>
    </lineage>
</organism>
<dbReference type="PANTHER" id="PTHR45436">
    <property type="entry name" value="SENSOR HISTIDINE KINASE YKOH"/>
    <property type="match status" value="1"/>
</dbReference>
<evidence type="ECO:0000313" key="14">
    <source>
        <dbReference type="Proteomes" id="UP001499979"/>
    </source>
</evidence>
<dbReference type="InterPro" id="IPR003661">
    <property type="entry name" value="HisK_dim/P_dom"/>
</dbReference>
<accession>A0ABP4FC85</accession>
<dbReference type="SUPFAM" id="SSF47384">
    <property type="entry name" value="Homodimeric domain of signal transducing histidine kinase"/>
    <property type="match status" value="1"/>
</dbReference>
<evidence type="ECO:0000256" key="7">
    <source>
        <dbReference type="ARBA" id="ARBA00022777"/>
    </source>
</evidence>
<feature type="domain" description="HAMP" evidence="12">
    <location>
        <begin position="158"/>
        <end position="211"/>
    </location>
</feature>
<keyword evidence="14" id="KW-1185">Reference proteome</keyword>
<dbReference type="Gene3D" id="3.30.565.10">
    <property type="entry name" value="Histidine kinase-like ATPase, C-terminal domain"/>
    <property type="match status" value="1"/>
</dbReference>
<reference evidence="14" key="1">
    <citation type="journal article" date="2019" name="Int. J. Syst. Evol. Microbiol.">
        <title>The Global Catalogue of Microorganisms (GCM) 10K type strain sequencing project: providing services to taxonomists for standard genome sequencing and annotation.</title>
        <authorList>
            <consortium name="The Broad Institute Genomics Platform"/>
            <consortium name="The Broad Institute Genome Sequencing Center for Infectious Disease"/>
            <person name="Wu L."/>
            <person name="Ma J."/>
        </authorList>
    </citation>
    <scope>NUCLEOTIDE SEQUENCE [LARGE SCALE GENOMIC DNA]</scope>
    <source>
        <strain evidence="14">JCM 11813</strain>
    </source>
</reference>
<dbReference type="Gene3D" id="6.10.340.10">
    <property type="match status" value="1"/>
</dbReference>
<evidence type="ECO:0000256" key="9">
    <source>
        <dbReference type="ARBA" id="ARBA00023012"/>
    </source>
</evidence>
<dbReference type="SMART" id="SM00387">
    <property type="entry name" value="HATPase_c"/>
    <property type="match status" value="1"/>
</dbReference>
<evidence type="ECO:0000313" key="13">
    <source>
        <dbReference type="EMBL" id="GAA1164652.1"/>
    </source>
</evidence>
<feature type="domain" description="Histidine kinase" evidence="11">
    <location>
        <begin position="219"/>
        <end position="418"/>
    </location>
</feature>
<evidence type="ECO:0000256" key="4">
    <source>
        <dbReference type="ARBA" id="ARBA00022553"/>
    </source>
</evidence>
<gene>
    <name evidence="13" type="ORF">GCM10009606_47870</name>
</gene>
<protein>
    <recommendedName>
        <fullName evidence="3">histidine kinase</fullName>
        <ecNumber evidence="3">2.7.13.3</ecNumber>
    </recommendedName>
</protein>
<name>A0ABP4FC85_9ACTN</name>
<dbReference type="PROSITE" id="PS50885">
    <property type="entry name" value="HAMP"/>
    <property type="match status" value="1"/>
</dbReference>
<dbReference type="SMART" id="SM00388">
    <property type="entry name" value="HisKA"/>
    <property type="match status" value="1"/>
</dbReference>
<dbReference type="InterPro" id="IPR004358">
    <property type="entry name" value="Sig_transdc_His_kin-like_C"/>
</dbReference>
<dbReference type="PANTHER" id="PTHR45436:SF5">
    <property type="entry name" value="SENSOR HISTIDINE KINASE TRCS"/>
    <property type="match status" value="1"/>
</dbReference>
<keyword evidence="10" id="KW-0472">Membrane</keyword>
<evidence type="ECO:0000256" key="3">
    <source>
        <dbReference type="ARBA" id="ARBA00012438"/>
    </source>
</evidence>
<comment type="caution">
    <text evidence="13">The sequence shown here is derived from an EMBL/GenBank/DDBJ whole genome shotgun (WGS) entry which is preliminary data.</text>
</comment>
<dbReference type="InterPro" id="IPR036097">
    <property type="entry name" value="HisK_dim/P_sf"/>
</dbReference>
<dbReference type="InterPro" id="IPR003594">
    <property type="entry name" value="HATPase_dom"/>
</dbReference>
<dbReference type="Pfam" id="PF00512">
    <property type="entry name" value="HisKA"/>
    <property type="match status" value="1"/>
</dbReference>
<dbReference type="PROSITE" id="PS50109">
    <property type="entry name" value="HIS_KIN"/>
    <property type="match status" value="1"/>
</dbReference>
<dbReference type="SMART" id="SM00304">
    <property type="entry name" value="HAMP"/>
    <property type="match status" value="1"/>
</dbReference>
<dbReference type="RefSeq" id="WP_343911022.1">
    <property type="nucleotide sequence ID" value="NZ_BAAAJE010000031.1"/>
</dbReference>
<keyword evidence="4" id="KW-0597">Phosphoprotein</keyword>
<keyword evidence="7" id="KW-0418">Kinase</keyword>
<dbReference type="Proteomes" id="UP001499979">
    <property type="component" value="Unassembled WGS sequence"/>
</dbReference>
<keyword evidence="6" id="KW-0812">Transmembrane</keyword>
<dbReference type="PRINTS" id="PR00344">
    <property type="entry name" value="BCTRLSENSOR"/>
</dbReference>
<evidence type="ECO:0000256" key="1">
    <source>
        <dbReference type="ARBA" id="ARBA00000085"/>
    </source>
</evidence>
<dbReference type="SUPFAM" id="SSF55874">
    <property type="entry name" value="ATPase domain of HSP90 chaperone/DNA topoisomerase II/histidine kinase"/>
    <property type="match status" value="1"/>
</dbReference>
<keyword evidence="8" id="KW-1133">Transmembrane helix</keyword>
<evidence type="ECO:0000259" key="11">
    <source>
        <dbReference type="PROSITE" id="PS50109"/>
    </source>
</evidence>
<dbReference type="Pfam" id="PF00672">
    <property type="entry name" value="HAMP"/>
    <property type="match status" value="1"/>
</dbReference>
<comment type="catalytic activity">
    <reaction evidence="1">
        <text>ATP + protein L-histidine = ADP + protein N-phospho-L-histidine.</text>
        <dbReference type="EC" id="2.7.13.3"/>
    </reaction>
</comment>
<proteinExistence type="predicted"/>
<sequence length="418" mass="43232">MAAVMVGVGIGIQMLLSYTAQRDIDRVLAERADAVIAVADARSTPGGTGLDVPADAIEPGVRVYDDHGHPVAGSIEQEARDAADDLATAPAPTTVEVGERIRLLAEPFTTAHGQRGVVVVSQDTSPYERAEADALAATIAIGLLVVGLAAVIARRVTTQALAPVTQMAERAAEWSEHDLAHRFDLGPAHDELGQLGETLDRLLDRVAMAIRSEQRLTSELAHELRTPLTAVQGSADLALLRGGADDATRADLVEISRAARAMAEVITTLVDVARDPSAAAASATCRARDVVDALRQSVPAGLDLVEDIGGSSARIAGPRTLVLRAVAPVLDNAIAHAGSTIRIRATDLPHAVEISIDDDGPGIDARMRERVFDVGASGSGGTGLGLGIAQRVARSLGGEIVVGTPAAGASFAVRLPRA</sequence>
<dbReference type="InterPro" id="IPR050428">
    <property type="entry name" value="TCS_sensor_his_kinase"/>
</dbReference>